<feature type="transmembrane region" description="Helical" evidence="8">
    <location>
        <begin position="187"/>
        <end position="206"/>
    </location>
</feature>
<sequence>MIQSFSLFLIPCGGVTGGVKMTEPNKEKCARKSFEGLTIKYHGFGVRHVQMICMSFSMIALLLARSSMGVAILAMTDVKHHNGSTAEVYEWDKKIQGLILSSFFWGYMCMQVPAGVLAKRFGGKPILLVALLANGCLTGLFPVLASLGGWPLVCVTRVMMGLTQACLFPASHTLLGRWLPTSERTTYTGIVYSGSQIGTIIAMPLSGFLSETALGWKMIFYVTSAIMFLTAAMWYWFSASSPGEHSMMTEEEKNYIEMGLDTSTESRQKQATPWREIFRTGALWAIMVSHVGGSSVFILFFVDLPTYLERGMNISLRNSATLSALPFVGMWVGSIGSGIICQKIYNKGWLPLGVCRKIFNSFALFGGGIGIIFLAFLGPEHKNIAVGILVMVFFLFGFISAGFMVNHLDLSPQFAGVLLSLTNFAGGIGSILTPVVTSYILRNDPSDISRWRIVFLLFASIGIGSNLIYVIFGSSERQPWDSPDYKDRRKADPEEMAPVLDKKVEKELEVDKQ</sequence>
<keyword evidence="2" id="KW-0813">Transport</keyword>
<keyword evidence="5 8" id="KW-1133">Transmembrane helix</keyword>
<evidence type="ECO:0000313" key="10">
    <source>
        <dbReference type="EMBL" id="KAF9405344.1"/>
    </source>
</evidence>
<dbReference type="GO" id="GO:0006820">
    <property type="term" value="P:monoatomic anion transport"/>
    <property type="evidence" value="ECO:0007669"/>
    <property type="project" value="TreeGrafter"/>
</dbReference>
<dbReference type="Proteomes" id="UP000648187">
    <property type="component" value="Unassembled WGS sequence"/>
</dbReference>
<feature type="transmembrane region" description="Helical" evidence="8">
    <location>
        <begin position="95"/>
        <end position="118"/>
    </location>
</feature>
<gene>
    <name evidence="10" type="ORF">HW555_013883</name>
</gene>
<feature type="transmembrane region" description="Helical" evidence="8">
    <location>
        <begin position="282"/>
        <end position="302"/>
    </location>
</feature>
<keyword evidence="11" id="KW-1185">Reference proteome</keyword>
<feature type="region of interest" description="Disordered" evidence="7">
    <location>
        <begin position="476"/>
        <end position="496"/>
    </location>
</feature>
<reference evidence="10" key="1">
    <citation type="submission" date="2020-08" db="EMBL/GenBank/DDBJ databases">
        <title>Spodoptera exigua strain:BAW_Kor-Di-RS1 Genome sequencing and assembly.</title>
        <authorList>
            <person name="Kim J."/>
            <person name="Nam H.Y."/>
            <person name="Kwon M."/>
            <person name="Choi J.H."/>
            <person name="Cho S.R."/>
            <person name="Kim G.-H."/>
        </authorList>
    </citation>
    <scope>NUCLEOTIDE SEQUENCE</scope>
    <source>
        <strain evidence="10">BAW_Kor-Di-RS1</strain>
        <tissue evidence="10">Whole-body</tissue>
    </source>
</reference>
<feature type="transmembrane region" description="Helical" evidence="8">
    <location>
        <begin position="150"/>
        <end position="175"/>
    </location>
</feature>
<dbReference type="InterPro" id="IPR036259">
    <property type="entry name" value="MFS_trans_sf"/>
</dbReference>
<evidence type="ECO:0000256" key="3">
    <source>
        <dbReference type="ARBA" id="ARBA00022692"/>
    </source>
</evidence>
<feature type="transmembrane region" description="Helical" evidence="8">
    <location>
        <begin position="52"/>
        <end position="75"/>
    </location>
</feature>
<feature type="transmembrane region" description="Helical" evidence="8">
    <location>
        <begin position="322"/>
        <end position="346"/>
    </location>
</feature>
<evidence type="ECO:0000259" key="9">
    <source>
        <dbReference type="PROSITE" id="PS50850"/>
    </source>
</evidence>
<organism evidence="10 11">
    <name type="scientific">Spodoptera exigua</name>
    <name type="common">Beet armyworm</name>
    <name type="synonym">Noctua fulgens</name>
    <dbReference type="NCBI Taxonomy" id="7107"/>
    <lineage>
        <taxon>Eukaryota</taxon>
        <taxon>Metazoa</taxon>
        <taxon>Ecdysozoa</taxon>
        <taxon>Arthropoda</taxon>
        <taxon>Hexapoda</taxon>
        <taxon>Insecta</taxon>
        <taxon>Pterygota</taxon>
        <taxon>Neoptera</taxon>
        <taxon>Endopterygota</taxon>
        <taxon>Lepidoptera</taxon>
        <taxon>Glossata</taxon>
        <taxon>Ditrysia</taxon>
        <taxon>Noctuoidea</taxon>
        <taxon>Noctuidae</taxon>
        <taxon>Amphipyrinae</taxon>
        <taxon>Spodoptera</taxon>
    </lineage>
</organism>
<evidence type="ECO:0000313" key="11">
    <source>
        <dbReference type="Proteomes" id="UP000648187"/>
    </source>
</evidence>
<feature type="transmembrane region" description="Helical" evidence="8">
    <location>
        <begin position="384"/>
        <end position="405"/>
    </location>
</feature>
<keyword evidence="4" id="KW-0769">Symport</keyword>
<dbReference type="FunFam" id="1.20.1250.20:FF:000423">
    <property type="entry name" value="Putative inorganic phosphate cotransporter-like Protein"/>
    <property type="match status" value="1"/>
</dbReference>
<feature type="transmembrane region" description="Helical" evidence="8">
    <location>
        <begin position="125"/>
        <end position="144"/>
    </location>
</feature>
<dbReference type="PANTHER" id="PTHR11662:SF280">
    <property type="entry name" value="FI21844P1-RELATED"/>
    <property type="match status" value="1"/>
</dbReference>
<dbReference type="SUPFAM" id="SSF103473">
    <property type="entry name" value="MFS general substrate transporter"/>
    <property type="match status" value="1"/>
</dbReference>
<dbReference type="AlphaFoldDB" id="A0A835G2H0"/>
<proteinExistence type="predicted"/>
<feature type="transmembrane region" description="Helical" evidence="8">
    <location>
        <begin position="417"/>
        <end position="441"/>
    </location>
</feature>
<evidence type="ECO:0000256" key="7">
    <source>
        <dbReference type="SAM" id="MobiDB-lite"/>
    </source>
</evidence>
<dbReference type="InterPro" id="IPR050382">
    <property type="entry name" value="MFS_Na/Anion_cotransporter"/>
</dbReference>
<dbReference type="Pfam" id="PF07690">
    <property type="entry name" value="MFS_1"/>
    <property type="match status" value="1"/>
</dbReference>
<protein>
    <recommendedName>
        <fullName evidence="9">Major facilitator superfamily (MFS) profile domain-containing protein</fullName>
    </recommendedName>
</protein>
<feature type="transmembrane region" description="Helical" evidence="8">
    <location>
        <begin position="218"/>
        <end position="237"/>
    </location>
</feature>
<dbReference type="InterPro" id="IPR020846">
    <property type="entry name" value="MFS_dom"/>
</dbReference>
<evidence type="ECO:0000256" key="6">
    <source>
        <dbReference type="ARBA" id="ARBA00023136"/>
    </source>
</evidence>
<dbReference type="PANTHER" id="PTHR11662">
    <property type="entry name" value="SOLUTE CARRIER FAMILY 17"/>
    <property type="match status" value="1"/>
</dbReference>
<evidence type="ECO:0000256" key="5">
    <source>
        <dbReference type="ARBA" id="ARBA00022989"/>
    </source>
</evidence>
<feature type="transmembrane region" description="Helical" evidence="8">
    <location>
        <begin position="453"/>
        <end position="472"/>
    </location>
</feature>
<comment type="subcellular location">
    <subcellularLocation>
        <location evidence="1">Membrane</location>
        <topology evidence="1">Multi-pass membrane protein</topology>
    </subcellularLocation>
</comment>
<dbReference type="GO" id="GO:0015293">
    <property type="term" value="F:symporter activity"/>
    <property type="evidence" value="ECO:0007669"/>
    <property type="project" value="UniProtKB-KW"/>
</dbReference>
<comment type="caution">
    <text evidence="10">The sequence shown here is derived from an EMBL/GenBank/DDBJ whole genome shotgun (WGS) entry which is preliminary data.</text>
</comment>
<evidence type="ECO:0000256" key="1">
    <source>
        <dbReference type="ARBA" id="ARBA00004141"/>
    </source>
</evidence>
<feature type="compositionally biased region" description="Basic and acidic residues" evidence="7">
    <location>
        <begin position="483"/>
        <end position="493"/>
    </location>
</feature>
<feature type="transmembrane region" description="Helical" evidence="8">
    <location>
        <begin position="358"/>
        <end position="378"/>
    </location>
</feature>
<name>A0A835G2H0_SPOEX</name>
<keyword evidence="3 8" id="KW-0812">Transmembrane</keyword>
<dbReference type="InterPro" id="IPR011701">
    <property type="entry name" value="MFS"/>
</dbReference>
<feature type="domain" description="Major facilitator superfamily (MFS) profile" evidence="9">
    <location>
        <begin position="53"/>
        <end position="477"/>
    </location>
</feature>
<dbReference type="GO" id="GO:0016020">
    <property type="term" value="C:membrane"/>
    <property type="evidence" value="ECO:0007669"/>
    <property type="project" value="UniProtKB-SubCell"/>
</dbReference>
<evidence type="ECO:0000256" key="2">
    <source>
        <dbReference type="ARBA" id="ARBA00022448"/>
    </source>
</evidence>
<dbReference type="PROSITE" id="PS50850">
    <property type="entry name" value="MFS"/>
    <property type="match status" value="1"/>
</dbReference>
<evidence type="ECO:0000256" key="8">
    <source>
        <dbReference type="SAM" id="Phobius"/>
    </source>
</evidence>
<accession>A0A835G2H0</accession>
<dbReference type="EMBL" id="JACKWZ010000756">
    <property type="protein sequence ID" value="KAF9405344.1"/>
    <property type="molecule type" value="Genomic_DNA"/>
</dbReference>
<evidence type="ECO:0000256" key="4">
    <source>
        <dbReference type="ARBA" id="ARBA00022847"/>
    </source>
</evidence>
<keyword evidence="6 8" id="KW-0472">Membrane</keyword>
<dbReference type="Gene3D" id="1.20.1250.20">
    <property type="entry name" value="MFS general substrate transporter like domains"/>
    <property type="match status" value="2"/>
</dbReference>
<dbReference type="FunFam" id="1.20.1250.20:FF:000003">
    <property type="entry name" value="Solute carrier family 17 member 3"/>
    <property type="match status" value="1"/>
</dbReference>